<comment type="caution">
    <text evidence="1">The sequence shown here is derived from an EMBL/GenBank/DDBJ whole genome shotgun (WGS) entry which is preliminary data.</text>
</comment>
<dbReference type="SUPFAM" id="SSF52047">
    <property type="entry name" value="RNI-like"/>
    <property type="match status" value="1"/>
</dbReference>
<evidence type="ECO:0000313" key="2">
    <source>
        <dbReference type="Proteomes" id="UP000620124"/>
    </source>
</evidence>
<name>A0A8H7CSD3_9AGAR</name>
<dbReference type="Gene3D" id="3.80.10.10">
    <property type="entry name" value="Ribonuclease Inhibitor"/>
    <property type="match status" value="1"/>
</dbReference>
<sequence>MLIWYSTMDAAVNPMHVPELLQEVAAFVDDPRDLSSFAQIDRLTHAVVTPRLFRCIELPLESVESLAVALRNDPGRAAACRSLSFLRPHILKAVTAEDTAVLDRWNVDLISVFSAIATHGQLVSLTWRSPLYRRRANVALSEDAWITISSALGSLTELDIYIPSTEKHIWAPISRVHFTQLRVFRLNLSGAHGWDCALLQQTLDSLYLLEELALNFPLCCGPRGITLASTHPHLRRFSFISCSLVEESDFLARHPGLESLYLETEQSFCSGTDASSPKMLRALSTDETSLDSSETLMTYPIIHLCLREIDMDDEYIMGNWCADVVCAVARTLRCLELDLGGLHDVPISPSVAGLLSTAPALAEVTIIRRKRLPLPPNWASNLLTGLLAAIAPATTLRAVRLCCEEALPEERLQDLGPLPPRLKYIGWDVGSTTLVYVIERRGDKNVVANTLTRLSTDDWATEGVLPFMGESWTDW</sequence>
<proteinExistence type="predicted"/>
<dbReference type="EMBL" id="JACAZI010000013">
    <property type="protein sequence ID" value="KAF7345718.1"/>
    <property type="molecule type" value="Genomic_DNA"/>
</dbReference>
<accession>A0A8H7CSD3</accession>
<dbReference type="InterPro" id="IPR032675">
    <property type="entry name" value="LRR_dom_sf"/>
</dbReference>
<dbReference type="Proteomes" id="UP000620124">
    <property type="component" value="Unassembled WGS sequence"/>
</dbReference>
<gene>
    <name evidence="1" type="ORF">MVEN_01591900</name>
</gene>
<reference evidence="1" key="1">
    <citation type="submission" date="2020-05" db="EMBL/GenBank/DDBJ databases">
        <title>Mycena genomes resolve the evolution of fungal bioluminescence.</title>
        <authorList>
            <person name="Tsai I.J."/>
        </authorList>
    </citation>
    <scope>NUCLEOTIDE SEQUENCE</scope>
    <source>
        <strain evidence="1">CCC161011</strain>
    </source>
</reference>
<organism evidence="1 2">
    <name type="scientific">Mycena venus</name>
    <dbReference type="NCBI Taxonomy" id="2733690"/>
    <lineage>
        <taxon>Eukaryota</taxon>
        <taxon>Fungi</taxon>
        <taxon>Dikarya</taxon>
        <taxon>Basidiomycota</taxon>
        <taxon>Agaricomycotina</taxon>
        <taxon>Agaricomycetes</taxon>
        <taxon>Agaricomycetidae</taxon>
        <taxon>Agaricales</taxon>
        <taxon>Marasmiineae</taxon>
        <taxon>Mycenaceae</taxon>
        <taxon>Mycena</taxon>
    </lineage>
</organism>
<protein>
    <submittedName>
        <fullName evidence="1">Uncharacterized protein</fullName>
    </submittedName>
</protein>
<dbReference type="OrthoDB" id="2927828at2759"/>
<evidence type="ECO:0000313" key="1">
    <source>
        <dbReference type="EMBL" id="KAF7345718.1"/>
    </source>
</evidence>
<keyword evidence="2" id="KW-1185">Reference proteome</keyword>
<dbReference type="AlphaFoldDB" id="A0A8H7CSD3"/>